<dbReference type="InterPro" id="IPR007292">
    <property type="entry name" value="Nuclear_fusion_Kar5"/>
</dbReference>
<keyword evidence="6 11" id="KW-0256">Endoplasmic reticulum</keyword>
<keyword evidence="5 11" id="KW-0732">Signal</keyword>
<sequence length="571" mass="62348">MLPLSLLLTCLPVAQALSWPYAPTAHRSSSMESTKDSDGPTPAEIAAIMEASTSLNAYANKPDCFRRAVGVVQTRCGELETNESERVKAALSMTLCEIATAEDHSPPLECAHFQAGIADQRDASPGKCVSALSRSAQYWSSYSGYLREVSQLCFAFHRWNDIGLCFRSCVSMTHTRLTAADTAREVHRNATVETIAMLRWMSDREKRMQASWDESNAVLSNMRAIVDRLHASAAAVDVASSTATERLSVALSEMTGAYNAATLEFHEREASRQAEKLSEIDAAISRALNQLTAATFNVAPTVERVLVQHLDTAFSSLTRQLDIIGAQADQAGSSLMLFERTFGEFQDMTTTLVADVRQAGADMEVHLRNSHTIQEKQLESVKAAEDVSSVLSALVVNAHVGMQELNGTISEVKHSLRGVYHQDWASTLRVWFQEAALQFLRIHPGQPLFQVLSAIVNVLRVLVALTSSSLMSAVVLLTSVRKLLPKDRRPAETQVSNSIFPAASGTTRARTRTTTPGSATEACSADLASPSLAAARLPSDSVSERLSDSTNLRRRPRLSRIPDRLCNRSLR</sequence>
<evidence type="ECO:0000256" key="8">
    <source>
        <dbReference type="ARBA" id="ARBA00023136"/>
    </source>
</evidence>
<organism evidence="14 15">
    <name type="scientific">Lentinus brumalis</name>
    <dbReference type="NCBI Taxonomy" id="2498619"/>
    <lineage>
        <taxon>Eukaryota</taxon>
        <taxon>Fungi</taxon>
        <taxon>Dikarya</taxon>
        <taxon>Basidiomycota</taxon>
        <taxon>Agaricomycotina</taxon>
        <taxon>Agaricomycetes</taxon>
        <taxon>Polyporales</taxon>
        <taxon>Polyporaceae</taxon>
        <taxon>Lentinus</taxon>
    </lineage>
</organism>
<dbReference type="GO" id="GO:0000742">
    <property type="term" value="P:karyogamy involved in conjugation with cellular fusion"/>
    <property type="evidence" value="ECO:0007669"/>
    <property type="project" value="UniProtKB-UniRule"/>
</dbReference>
<evidence type="ECO:0000256" key="7">
    <source>
        <dbReference type="ARBA" id="ARBA00022989"/>
    </source>
</evidence>
<dbReference type="Proteomes" id="UP000256964">
    <property type="component" value="Unassembled WGS sequence"/>
</dbReference>
<accession>A0A371DQ85</accession>
<keyword evidence="4" id="KW-0812">Transmembrane</keyword>
<evidence type="ECO:0000256" key="5">
    <source>
        <dbReference type="ARBA" id="ARBA00022729"/>
    </source>
</evidence>
<keyword evidence="9" id="KW-0325">Glycoprotein</keyword>
<protein>
    <recommendedName>
        <fullName evidence="16">Nuclear fusion protein KAR5</fullName>
    </recommendedName>
</protein>
<evidence type="ECO:0000256" key="13">
    <source>
        <dbReference type="SAM" id="SignalP"/>
    </source>
</evidence>
<evidence type="ECO:0000313" key="14">
    <source>
        <dbReference type="EMBL" id="RDX54664.1"/>
    </source>
</evidence>
<comment type="subcellular location">
    <subcellularLocation>
        <location evidence="11">Endoplasmic reticulum membrane</location>
    </subcellularLocation>
    <subcellularLocation>
        <location evidence="11">Nucleus membrane</location>
    </subcellularLocation>
</comment>
<feature type="chain" id="PRO_5016595988" description="Nuclear fusion protein KAR5" evidence="13">
    <location>
        <begin position="17"/>
        <end position="571"/>
    </location>
</feature>
<dbReference type="GO" id="GO:0005789">
    <property type="term" value="C:endoplasmic reticulum membrane"/>
    <property type="evidence" value="ECO:0007669"/>
    <property type="project" value="UniProtKB-SubCell"/>
</dbReference>
<comment type="similarity">
    <text evidence="2 11">Belongs to the KAR5 family.</text>
</comment>
<keyword evidence="10 11" id="KW-0539">Nucleus</keyword>
<feature type="region of interest" description="Disordered" evidence="12">
    <location>
        <begin position="538"/>
        <end position="560"/>
    </location>
</feature>
<gene>
    <name evidence="14" type="ORF">OH76DRAFT_986290</name>
</gene>
<dbReference type="GO" id="GO:0031965">
    <property type="term" value="C:nuclear membrane"/>
    <property type="evidence" value="ECO:0007669"/>
    <property type="project" value="UniProtKB-SubCell"/>
</dbReference>
<evidence type="ECO:0000256" key="9">
    <source>
        <dbReference type="ARBA" id="ARBA00023180"/>
    </source>
</evidence>
<dbReference type="EMBL" id="KZ857384">
    <property type="protein sequence ID" value="RDX54664.1"/>
    <property type="molecule type" value="Genomic_DNA"/>
</dbReference>
<evidence type="ECO:0000256" key="11">
    <source>
        <dbReference type="RuleBase" id="RU368082"/>
    </source>
</evidence>
<keyword evidence="3 11" id="KW-0415">Karyogamy</keyword>
<evidence type="ECO:0000256" key="12">
    <source>
        <dbReference type="SAM" id="MobiDB-lite"/>
    </source>
</evidence>
<keyword evidence="15" id="KW-1185">Reference proteome</keyword>
<proteinExistence type="inferred from homology"/>
<feature type="region of interest" description="Disordered" evidence="12">
    <location>
        <begin position="494"/>
        <end position="523"/>
    </location>
</feature>
<evidence type="ECO:0000256" key="2">
    <source>
        <dbReference type="ARBA" id="ARBA00010473"/>
    </source>
</evidence>
<reference evidence="14 15" key="1">
    <citation type="journal article" date="2018" name="Biotechnol. Biofuels">
        <title>Integrative visual omics of the white-rot fungus Polyporus brumalis exposes the biotechnological potential of its oxidative enzymes for delignifying raw plant biomass.</title>
        <authorList>
            <person name="Miyauchi S."/>
            <person name="Rancon A."/>
            <person name="Drula E."/>
            <person name="Hage H."/>
            <person name="Chaduli D."/>
            <person name="Favel A."/>
            <person name="Grisel S."/>
            <person name="Henrissat B."/>
            <person name="Herpoel-Gimbert I."/>
            <person name="Ruiz-Duenas F.J."/>
            <person name="Chevret D."/>
            <person name="Hainaut M."/>
            <person name="Lin J."/>
            <person name="Wang M."/>
            <person name="Pangilinan J."/>
            <person name="Lipzen A."/>
            <person name="Lesage-Meessen L."/>
            <person name="Navarro D."/>
            <person name="Riley R."/>
            <person name="Grigoriev I.V."/>
            <person name="Zhou S."/>
            <person name="Raouche S."/>
            <person name="Rosso M.N."/>
        </authorList>
    </citation>
    <scope>NUCLEOTIDE SEQUENCE [LARGE SCALE GENOMIC DNA]</scope>
    <source>
        <strain evidence="14 15">BRFM 1820</strain>
    </source>
</reference>
<comment type="function">
    <text evidence="1 11">Required for nuclear membrane fusion during karyogamy.</text>
</comment>
<dbReference type="AlphaFoldDB" id="A0A371DQ85"/>
<keyword evidence="8" id="KW-0472">Membrane</keyword>
<evidence type="ECO:0000256" key="10">
    <source>
        <dbReference type="ARBA" id="ARBA00023242"/>
    </source>
</evidence>
<evidence type="ECO:0000256" key="3">
    <source>
        <dbReference type="ARBA" id="ARBA00022459"/>
    </source>
</evidence>
<evidence type="ECO:0000256" key="4">
    <source>
        <dbReference type="ARBA" id="ARBA00022692"/>
    </source>
</evidence>
<evidence type="ECO:0008006" key="16">
    <source>
        <dbReference type="Google" id="ProtNLM"/>
    </source>
</evidence>
<dbReference type="Pfam" id="PF04163">
    <property type="entry name" value="Tht1"/>
    <property type="match status" value="1"/>
</dbReference>
<dbReference type="GO" id="GO:0048288">
    <property type="term" value="P:nuclear membrane fusion involved in karyogamy"/>
    <property type="evidence" value="ECO:0007669"/>
    <property type="project" value="UniProtKB-UniRule"/>
</dbReference>
<dbReference type="OrthoDB" id="5311848at2759"/>
<evidence type="ECO:0000313" key="15">
    <source>
        <dbReference type="Proteomes" id="UP000256964"/>
    </source>
</evidence>
<dbReference type="PANTHER" id="PTHR28012">
    <property type="entry name" value="NUCLEAR FUSION PROTEIN KAR5"/>
    <property type="match status" value="1"/>
</dbReference>
<feature type="compositionally biased region" description="Low complexity" evidence="12">
    <location>
        <begin position="501"/>
        <end position="523"/>
    </location>
</feature>
<keyword evidence="7" id="KW-1133">Transmembrane helix</keyword>
<evidence type="ECO:0000256" key="6">
    <source>
        <dbReference type="ARBA" id="ARBA00022824"/>
    </source>
</evidence>
<feature type="signal peptide" evidence="13">
    <location>
        <begin position="1"/>
        <end position="16"/>
    </location>
</feature>
<name>A0A371DQ85_9APHY</name>
<dbReference type="PANTHER" id="PTHR28012:SF1">
    <property type="entry name" value="NUCLEAR FUSION PROTEIN KAR5"/>
    <property type="match status" value="1"/>
</dbReference>
<evidence type="ECO:0000256" key="1">
    <source>
        <dbReference type="ARBA" id="ARBA00003389"/>
    </source>
</evidence>